<sequence>MSAETTATKKRASATAPNRTSEDDHRRKRRNRPTQSCLNCHTSKRMCDRQRPCGRCTQLGLTGLCVYEVDNPSHRANAQDEAGRLKKRVAELESIIRELKNKPHPRWAQPGSEGNDAHPSGPEVSDHSKRTSPIPSSSSSRPSSSHRMSSPPPMSASFSRNTRSSSSSVSSLSPLHTPSPTPQSPVDPSLPPGADVTALLSNPNYDLSTFLASYQFSNGPGIDDALFGDMLDPMLPATPEVCMHHRSDEHCGCLNDHTSYHTVLELSLRLRRATEILSRYAKHHPQSDCRVHKEISELDRFTTSALGNILSPPEAASPQAHPRNAAVATSAVFSRPPFAGARPGMGVPPPPQSTHAIQSPRAWDFKQAQPASYPSPPWEDSFMSWEPLRHQNDWPKGGAL</sequence>
<dbReference type="PROSITE" id="PS00463">
    <property type="entry name" value="ZN2_CY6_FUNGAL_1"/>
    <property type="match status" value="1"/>
</dbReference>
<reference evidence="5 6" key="1">
    <citation type="journal article" date="2015" name="Sci. Rep.">
        <title>Chromosome-level genome map provides insights into diverse defense mechanisms in the medicinal fungus Ganoderma sinense.</title>
        <authorList>
            <person name="Zhu Y."/>
            <person name="Xu J."/>
            <person name="Sun C."/>
            <person name="Zhou S."/>
            <person name="Xu H."/>
            <person name="Nelson D.R."/>
            <person name="Qian J."/>
            <person name="Song J."/>
            <person name="Luo H."/>
            <person name="Xiang L."/>
            <person name="Li Y."/>
            <person name="Xu Z."/>
            <person name="Ji A."/>
            <person name="Wang L."/>
            <person name="Lu S."/>
            <person name="Hayward A."/>
            <person name="Sun W."/>
            <person name="Li X."/>
            <person name="Schwartz D.C."/>
            <person name="Wang Y."/>
            <person name="Chen S."/>
        </authorList>
    </citation>
    <scope>NUCLEOTIDE SEQUENCE [LARGE SCALE GENOMIC DNA]</scope>
    <source>
        <strain evidence="5 6">ZZ0214-1</strain>
    </source>
</reference>
<feature type="region of interest" description="Disordered" evidence="3">
    <location>
        <begin position="100"/>
        <end position="195"/>
    </location>
</feature>
<feature type="domain" description="Zn(2)-C6 fungal-type" evidence="4">
    <location>
        <begin position="36"/>
        <end position="67"/>
    </location>
</feature>
<dbReference type="SMART" id="SM00066">
    <property type="entry name" value="GAL4"/>
    <property type="match status" value="1"/>
</dbReference>
<feature type="region of interest" description="Disordered" evidence="3">
    <location>
        <begin position="1"/>
        <end position="38"/>
    </location>
</feature>
<dbReference type="GO" id="GO:0005634">
    <property type="term" value="C:nucleus"/>
    <property type="evidence" value="ECO:0007669"/>
    <property type="project" value="UniProtKB-SubCell"/>
</dbReference>
<dbReference type="InterPro" id="IPR001138">
    <property type="entry name" value="Zn2Cys6_DnaBD"/>
</dbReference>
<dbReference type="Pfam" id="PF00172">
    <property type="entry name" value="Zn_clus"/>
    <property type="match status" value="1"/>
</dbReference>
<feature type="compositionally biased region" description="Low complexity" evidence="3">
    <location>
        <begin position="131"/>
        <end position="176"/>
    </location>
</feature>
<gene>
    <name evidence="5" type="ORF">GSI_01758</name>
</gene>
<evidence type="ECO:0000259" key="4">
    <source>
        <dbReference type="PROSITE" id="PS50048"/>
    </source>
</evidence>
<evidence type="ECO:0000256" key="3">
    <source>
        <dbReference type="SAM" id="MobiDB-lite"/>
    </source>
</evidence>
<comment type="subcellular location">
    <subcellularLocation>
        <location evidence="1">Nucleus</location>
    </subcellularLocation>
</comment>
<feature type="region of interest" description="Disordered" evidence="3">
    <location>
        <begin position="337"/>
        <end position="400"/>
    </location>
</feature>
<dbReference type="PROSITE" id="PS50048">
    <property type="entry name" value="ZN2_CY6_FUNGAL_2"/>
    <property type="match status" value="1"/>
</dbReference>
<dbReference type="PANTHER" id="PTHR31001">
    <property type="entry name" value="UNCHARACTERIZED TRANSCRIPTIONAL REGULATORY PROTEIN"/>
    <property type="match status" value="1"/>
</dbReference>
<feature type="compositionally biased region" description="Pro residues" evidence="3">
    <location>
        <begin position="177"/>
        <end position="191"/>
    </location>
</feature>
<evidence type="ECO:0000256" key="2">
    <source>
        <dbReference type="ARBA" id="ARBA00023242"/>
    </source>
</evidence>
<dbReference type="STRING" id="1077348.A0A2G8SR89"/>
<dbReference type="GO" id="GO:0008270">
    <property type="term" value="F:zinc ion binding"/>
    <property type="evidence" value="ECO:0007669"/>
    <property type="project" value="InterPro"/>
</dbReference>
<evidence type="ECO:0000313" key="5">
    <source>
        <dbReference type="EMBL" id="PIL36098.1"/>
    </source>
</evidence>
<organism evidence="5 6">
    <name type="scientific">Ganoderma sinense ZZ0214-1</name>
    <dbReference type="NCBI Taxonomy" id="1077348"/>
    <lineage>
        <taxon>Eukaryota</taxon>
        <taxon>Fungi</taxon>
        <taxon>Dikarya</taxon>
        <taxon>Basidiomycota</taxon>
        <taxon>Agaricomycotina</taxon>
        <taxon>Agaricomycetes</taxon>
        <taxon>Polyporales</taxon>
        <taxon>Polyporaceae</taxon>
        <taxon>Ganoderma</taxon>
    </lineage>
</organism>
<dbReference type="InterPro" id="IPR036864">
    <property type="entry name" value="Zn2-C6_fun-type_DNA-bd_sf"/>
</dbReference>
<dbReference type="Gene3D" id="4.10.240.10">
    <property type="entry name" value="Zn(2)-C6 fungal-type DNA-binding domain"/>
    <property type="match status" value="1"/>
</dbReference>
<protein>
    <submittedName>
        <fullName evidence="5">Transcription factor</fullName>
    </submittedName>
</protein>
<name>A0A2G8SR89_9APHY</name>
<dbReference type="InterPro" id="IPR050613">
    <property type="entry name" value="Sec_Metabolite_Reg"/>
</dbReference>
<dbReference type="Proteomes" id="UP000230002">
    <property type="component" value="Unassembled WGS sequence"/>
</dbReference>
<keyword evidence="6" id="KW-1185">Reference proteome</keyword>
<comment type="caution">
    <text evidence="5">The sequence shown here is derived from an EMBL/GenBank/DDBJ whole genome shotgun (WGS) entry which is preliminary data.</text>
</comment>
<dbReference type="AlphaFoldDB" id="A0A2G8SR89"/>
<dbReference type="CDD" id="cd00067">
    <property type="entry name" value="GAL4"/>
    <property type="match status" value="1"/>
</dbReference>
<evidence type="ECO:0000313" key="6">
    <source>
        <dbReference type="Proteomes" id="UP000230002"/>
    </source>
</evidence>
<evidence type="ECO:0000256" key="1">
    <source>
        <dbReference type="ARBA" id="ARBA00004123"/>
    </source>
</evidence>
<dbReference type="GO" id="GO:0000981">
    <property type="term" value="F:DNA-binding transcription factor activity, RNA polymerase II-specific"/>
    <property type="evidence" value="ECO:0007669"/>
    <property type="project" value="InterPro"/>
</dbReference>
<dbReference type="PANTHER" id="PTHR31001:SF81">
    <property type="entry name" value="ZN(II)2CYS6 TRANSCRIPTION FACTOR"/>
    <property type="match status" value="1"/>
</dbReference>
<accession>A0A2G8SR89</accession>
<dbReference type="EMBL" id="AYKW01000002">
    <property type="protein sequence ID" value="PIL36098.1"/>
    <property type="molecule type" value="Genomic_DNA"/>
</dbReference>
<proteinExistence type="predicted"/>
<keyword evidence="2" id="KW-0539">Nucleus</keyword>
<dbReference type="SUPFAM" id="SSF57701">
    <property type="entry name" value="Zn2/Cys6 DNA-binding domain"/>
    <property type="match status" value="1"/>
</dbReference>
<dbReference type="OrthoDB" id="2269373at2759"/>